<dbReference type="EMBL" id="MN740732">
    <property type="protein sequence ID" value="QHS81261.1"/>
    <property type="molecule type" value="Genomic_DNA"/>
</dbReference>
<proteinExistence type="predicted"/>
<reference evidence="1" key="1">
    <citation type="journal article" date="2020" name="Nature">
        <title>Giant virus diversity and host interactions through global metagenomics.</title>
        <authorList>
            <person name="Schulz F."/>
            <person name="Roux S."/>
            <person name="Paez-Espino D."/>
            <person name="Jungbluth S."/>
            <person name="Walsh D.A."/>
            <person name="Denef V.J."/>
            <person name="McMahon K.D."/>
            <person name="Konstantinidis K.T."/>
            <person name="Eloe-Fadrosh E.A."/>
            <person name="Kyrpides N.C."/>
            <person name="Woyke T."/>
        </authorList>
    </citation>
    <scope>NUCLEOTIDE SEQUENCE</scope>
    <source>
        <strain evidence="1">GVMAG-S-1101161-73</strain>
    </source>
</reference>
<name>A0A6C0APK1_9ZZZZ</name>
<evidence type="ECO:0000313" key="1">
    <source>
        <dbReference type="EMBL" id="QHS81261.1"/>
    </source>
</evidence>
<sequence length="190" mass="21956">MEFAIPISHFDPVNVKWGQPKSYPFRRTIPFEYDDNTIKSNNLIVSLHPLRVTEIDLEKNQLILEEYKKIQYLSKLEKFQELVTSELVNNSKKWTDSSKLPYSIQSPLQPWLKSKKLILYLSAEPSSLTFFTEDGPTVFSDTQVKPGDIIRAVIKIHGLSLQMSEDDVWTGKSRIQHNILQLYKVSTTLA</sequence>
<organism evidence="1">
    <name type="scientific">viral metagenome</name>
    <dbReference type="NCBI Taxonomy" id="1070528"/>
    <lineage>
        <taxon>unclassified sequences</taxon>
        <taxon>metagenomes</taxon>
        <taxon>organismal metagenomes</taxon>
    </lineage>
</organism>
<accession>A0A6C0APK1</accession>
<dbReference type="AlphaFoldDB" id="A0A6C0APK1"/>
<protein>
    <submittedName>
        <fullName evidence="1">Uncharacterized protein</fullName>
    </submittedName>
</protein>